<comment type="caution">
    <text evidence="18">The sequence shown here is derived from an EMBL/GenBank/DDBJ whole genome shotgun (WGS) entry which is preliminary data.</text>
</comment>
<dbReference type="PANTHER" id="PTHR12064:SF94">
    <property type="entry name" value="UNEXTENDED PROTEIN"/>
    <property type="match status" value="1"/>
</dbReference>
<keyword evidence="7 12" id="KW-1133">Transmembrane helix</keyword>
<accession>A0AAD9QBR9</accession>
<dbReference type="InterPro" id="IPR002550">
    <property type="entry name" value="CNNM"/>
</dbReference>
<evidence type="ECO:0000256" key="4">
    <source>
        <dbReference type="ARBA" id="ARBA00022475"/>
    </source>
</evidence>
<evidence type="ECO:0000256" key="5">
    <source>
        <dbReference type="ARBA" id="ARBA00022692"/>
    </source>
</evidence>
<sequence>MAAIFSGSVCVYVLATCLLSFSSFFTSVECKVRLIGVSPVDSSSKIEDGILEVTAETLVLLRFYGEGLSRESRIAFTSTAGKFNSTCEEDRSKSFEFRKNDLQEIKEAEVKLSFGGPYYVCLRPGSRSKWIHQGDEKSLRIKTTKKTFPQWLEIVFIALLMCLSGLFSGLNLGLMALDPTELKIVMNCGNSNEQRYAKQIQPIRKHGNYLLCTLLLGNVLVNTSFTVLLDGIIGDGIAAVLGSTAGIVIFGEIIPQSLCSRHGLAVGARTVWITRFFMLITFPISFPISAILNWILGNEIGTVYNRKQLQEMLKVQAEFNDLEGDEMNIISGVLNYKSKTVDEVMTKLEDCYLLDLSSVLDFRTIASVMQSGHSRIPVYVGERHNIVGLLLVKDLALIDADDCTPLRTVIKFYNHQVQKVFDDVHLDAMLEEFKKGHSHLAVVQRVNNEGSGDPFYEAIGIVTLEDILEEIIQSEIVDETDIYEDNKSGKVIPGRKKTLMRELSLFSDEEDQPKVSQQLQLAIMQFLNTAFNYFYYYYYYCRCFHHHLYPWDGDNEALEAFKEDVISLNVLKRLISQPNVIHELKLKDADDSKVQNYLYKKDVAADFFTLIIQGKVEVIIGQESLAFEEGPFSSFGTNALVMTRSSSNVNLKGGLQYIPDFTVRAITDIMYLKIPRSLYKRAVQTTLMEREQGLRSSIDRLLQDHSVVSNGPDVDPKQVLIESSC</sequence>
<keyword evidence="14" id="KW-0732">Signal</keyword>
<dbReference type="GO" id="GO:0006811">
    <property type="term" value="P:monoatomic ion transport"/>
    <property type="evidence" value="ECO:0007669"/>
    <property type="project" value="UniProtKB-KW"/>
</dbReference>
<evidence type="ECO:0000256" key="7">
    <source>
        <dbReference type="ARBA" id="ARBA00022989"/>
    </source>
</evidence>
<feature type="signal peptide" evidence="14">
    <location>
        <begin position="1"/>
        <end position="30"/>
    </location>
</feature>
<feature type="domain" description="CBS" evidence="16">
    <location>
        <begin position="413"/>
        <end position="479"/>
    </location>
</feature>
<dbReference type="InterPro" id="IPR000595">
    <property type="entry name" value="cNMP-bd_dom"/>
</dbReference>
<dbReference type="GO" id="GO:0005886">
    <property type="term" value="C:plasma membrane"/>
    <property type="evidence" value="ECO:0007669"/>
    <property type="project" value="UniProtKB-SubCell"/>
</dbReference>
<evidence type="ECO:0000256" key="6">
    <source>
        <dbReference type="ARBA" id="ARBA00022737"/>
    </source>
</evidence>
<dbReference type="GO" id="GO:0010960">
    <property type="term" value="P:magnesium ion homeostasis"/>
    <property type="evidence" value="ECO:0007669"/>
    <property type="project" value="InterPro"/>
</dbReference>
<feature type="chain" id="PRO_5041939772" evidence="14">
    <location>
        <begin position="31"/>
        <end position="725"/>
    </location>
</feature>
<evidence type="ECO:0000256" key="9">
    <source>
        <dbReference type="ARBA" id="ARBA00023122"/>
    </source>
</evidence>
<evidence type="ECO:0000256" key="11">
    <source>
        <dbReference type="PROSITE-ProRule" id="PRU00703"/>
    </source>
</evidence>
<keyword evidence="3" id="KW-0813">Transport</keyword>
<dbReference type="SUPFAM" id="SSF54631">
    <property type="entry name" value="CBS-domain pair"/>
    <property type="match status" value="1"/>
</dbReference>
<dbReference type="AlphaFoldDB" id="A0AAD9QBR9"/>
<keyword evidence="19" id="KW-1185">Reference proteome</keyword>
<dbReference type="GO" id="GO:0022857">
    <property type="term" value="F:transmembrane transporter activity"/>
    <property type="evidence" value="ECO:0007669"/>
    <property type="project" value="TreeGrafter"/>
</dbReference>
<evidence type="ECO:0000259" key="16">
    <source>
        <dbReference type="PROSITE" id="PS51371"/>
    </source>
</evidence>
<keyword evidence="10 12" id="KW-0472">Membrane</keyword>
<dbReference type="Proteomes" id="UP001249851">
    <property type="component" value="Unassembled WGS sequence"/>
</dbReference>
<dbReference type="Pfam" id="PF01595">
    <property type="entry name" value="CNNM"/>
    <property type="match status" value="1"/>
</dbReference>
<evidence type="ECO:0000256" key="8">
    <source>
        <dbReference type="ARBA" id="ARBA00023065"/>
    </source>
</evidence>
<feature type="domain" description="Cyclic nucleotide-binding" evidence="15">
    <location>
        <begin position="596"/>
        <end position="700"/>
    </location>
</feature>
<dbReference type="InterPro" id="IPR000644">
    <property type="entry name" value="CBS_dom"/>
</dbReference>
<dbReference type="PROSITE" id="PS51371">
    <property type="entry name" value="CBS"/>
    <property type="match status" value="1"/>
</dbReference>
<dbReference type="PANTHER" id="PTHR12064">
    <property type="entry name" value="METAL TRANSPORTER CNNM"/>
    <property type="match status" value="1"/>
</dbReference>
<feature type="transmembrane region" description="Helical" evidence="13">
    <location>
        <begin position="235"/>
        <end position="255"/>
    </location>
</feature>
<feature type="domain" description="CNNM transmembrane" evidence="17">
    <location>
        <begin position="146"/>
        <end position="326"/>
    </location>
</feature>
<dbReference type="PROSITE" id="PS51846">
    <property type="entry name" value="CNNM"/>
    <property type="match status" value="1"/>
</dbReference>
<evidence type="ECO:0000256" key="3">
    <source>
        <dbReference type="ARBA" id="ARBA00022448"/>
    </source>
</evidence>
<dbReference type="EMBL" id="JARQWQ010000044">
    <property type="protein sequence ID" value="KAK2558383.1"/>
    <property type="molecule type" value="Genomic_DNA"/>
</dbReference>
<comment type="subcellular location">
    <subcellularLocation>
        <location evidence="1">Cell membrane</location>
        <topology evidence="1">Multi-pass membrane protein</topology>
    </subcellularLocation>
</comment>
<keyword evidence="5 12" id="KW-0812">Transmembrane</keyword>
<evidence type="ECO:0000256" key="10">
    <source>
        <dbReference type="ARBA" id="ARBA00023136"/>
    </source>
</evidence>
<evidence type="ECO:0000256" key="1">
    <source>
        <dbReference type="ARBA" id="ARBA00004651"/>
    </source>
</evidence>
<dbReference type="Pfam" id="PF25562">
    <property type="entry name" value="CNBH_CNNM2_C"/>
    <property type="match status" value="1"/>
</dbReference>
<dbReference type="InterPro" id="IPR044751">
    <property type="entry name" value="Ion_transp-like_CBS"/>
</dbReference>
<dbReference type="SUPFAM" id="SSF51206">
    <property type="entry name" value="cAMP-binding domain-like"/>
    <property type="match status" value="1"/>
</dbReference>
<evidence type="ECO:0000256" key="2">
    <source>
        <dbReference type="ARBA" id="ARBA00010484"/>
    </source>
</evidence>
<keyword evidence="6" id="KW-0677">Repeat</keyword>
<evidence type="ECO:0000256" key="14">
    <source>
        <dbReference type="SAM" id="SignalP"/>
    </source>
</evidence>
<keyword evidence="4" id="KW-1003">Cell membrane</keyword>
<reference evidence="18" key="1">
    <citation type="journal article" date="2023" name="G3 (Bethesda)">
        <title>Whole genome assembly and annotation of the endangered Caribbean coral Acropora cervicornis.</title>
        <authorList>
            <person name="Selwyn J.D."/>
            <person name="Vollmer S.V."/>
        </authorList>
    </citation>
    <scope>NUCLEOTIDE SEQUENCE</scope>
    <source>
        <strain evidence="18">K2</strain>
    </source>
</reference>
<evidence type="ECO:0000259" key="17">
    <source>
        <dbReference type="PROSITE" id="PS51846"/>
    </source>
</evidence>
<dbReference type="InterPro" id="IPR046342">
    <property type="entry name" value="CBS_dom_sf"/>
</dbReference>
<evidence type="ECO:0000313" key="18">
    <source>
        <dbReference type="EMBL" id="KAK2558383.1"/>
    </source>
</evidence>
<evidence type="ECO:0000313" key="19">
    <source>
        <dbReference type="Proteomes" id="UP001249851"/>
    </source>
</evidence>
<dbReference type="FunFam" id="3.10.580.10:FF:000001">
    <property type="entry name" value="Putative metal transporter CNNM3 isoform 2"/>
    <property type="match status" value="1"/>
</dbReference>
<dbReference type="InterPro" id="IPR045095">
    <property type="entry name" value="ACDP"/>
</dbReference>
<dbReference type="Pfam" id="PF00571">
    <property type="entry name" value="CBS"/>
    <property type="match status" value="1"/>
</dbReference>
<keyword evidence="8" id="KW-0406">Ion transport</keyword>
<evidence type="ECO:0000256" key="12">
    <source>
        <dbReference type="PROSITE-ProRule" id="PRU01193"/>
    </source>
</evidence>
<dbReference type="InterPro" id="IPR018490">
    <property type="entry name" value="cNMP-bd_dom_sf"/>
</dbReference>
<dbReference type="Gene3D" id="3.10.580.10">
    <property type="entry name" value="CBS-domain"/>
    <property type="match status" value="1"/>
</dbReference>
<evidence type="ECO:0000256" key="13">
    <source>
        <dbReference type="SAM" id="Phobius"/>
    </source>
</evidence>
<gene>
    <name evidence="18" type="ORF">P5673_019078</name>
</gene>
<protein>
    <submittedName>
        <fullName evidence="18">Metal transporter CNNM2</fullName>
    </submittedName>
</protein>
<feature type="transmembrane region" description="Helical" evidence="13">
    <location>
        <begin position="276"/>
        <end position="296"/>
    </location>
</feature>
<organism evidence="18 19">
    <name type="scientific">Acropora cervicornis</name>
    <name type="common">Staghorn coral</name>
    <dbReference type="NCBI Taxonomy" id="6130"/>
    <lineage>
        <taxon>Eukaryota</taxon>
        <taxon>Metazoa</taxon>
        <taxon>Cnidaria</taxon>
        <taxon>Anthozoa</taxon>
        <taxon>Hexacorallia</taxon>
        <taxon>Scleractinia</taxon>
        <taxon>Astrocoeniina</taxon>
        <taxon>Acroporidae</taxon>
        <taxon>Acropora</taxon>
    </lineage>
</organism>
<feature type="transmembrane region" description="Helical" evidence="13">
    <location>
        <begin position="151"/>
        <end position="177"/>
    </location>
</feature>
<dbReference type="PROSITE" id="PS50042">
    <property type="entry name" value="CNMP_BINDING_3"/>
    <property type="match status" value="1"/>
</dbReference>
<reference evidence="18" key="2">
    <citation type="journal article" date="2023" name="Science">
        <title>Genomic signatures of disease resistance in endangered staghorn corals.</title>
        <authorList>
            <person name="Vollmer S.V."/>
            <person name="Selwyn J.D."/>
            <person name="Despard B.A."/>
            <person name="Roesel C.L."/>
        </authorList>
    </citation>
    <scope>NUCLEOTIDE SEQUENCE</scope>
    <source>
        <strain evidence="18">K2</strain>
    </source>
</reference>
<proteinExistence type="inferred from homology"/>
<name>A0AAD9QBR9_ACRCE</name>
<dbReference type="CDD" id="cd04590">
    <property type="entry name" value="CBS_pair_CorC_HlyC_assoc"/>
    <property type="match status" value="1"/>
</dbReference>
<comment type="similarity">
    <text evidence="2">Belongs to the ACDP family.</text>
</comment>
<keyword evidence="9 11" id="KW-0129">CBS domain</keyword>
<evidence type="ECO:0000259" key="15">
    <source>
        <dbReference type="PROSITE" id="PS50042"/>
    </source>
</evidence>